<proteinExistence type="predicted"/>
<evidence type="ECO:0000259" key="3">
    <source>
        <dbReference type="PROSITE" id="PS50240"/>
    </source>
</evidence>
<dbReference type="Pfam" id="PF00089">
    <property type="entry name" value="Trypsin"/>
    <property type="match status" value="1"/>
</dbReference>
<dbReference type="OrthoDB" id="513101at2759"/>
<gene>
    <name evidence="4" type="ORF">C2E20_5280</name>
</gene>
<dbReference type="SUPFAM" id="SSF50494">
    <property type="entry name" value="Trypsin-like serine proteases"/>
    <property type="match status" value="1"/>
</dbReference>
<keyword evidence="5" id="KW-1185">Reference proteome</keyword>
<keyword evidence="1" id="KW-1015">Disulfide bond</keyword>
<dbReference type="InterPro" id="IPR001314">
    <property type="entry name" value="Peptidase_S1A"/>
</dbReference>
<dbReference type="PROSITE" id="PS00135">
    <property type="entry name" value="TRYPSIN_SER"/>
    <property type="match status" value="1"/>
</dbReference>
<dbReference type="Gene3D" id="2.40.10.10">
    <property type="entry name" value="Trypsin-like serine proteases"/>
    <property type="match status" value="1"/>
</dbReference>
<organism evidence="4 5">
    <name type="scientific">Micractinium conductrix</name>
    <dbReference type="NCBI Taxonomy" id="554055"/>
    <lineage>
        <taxon>Eukaryota</taxon>
        <taxon>Viridiplantae</taxon>
        <taxon>Chlorophyta</taxon>
        <taxon>core chlorophytes</taxon>
        <taxon>Trebouxiophyceae</taxon>
        <taxon>Chlorellales</taxon>
        <taxon>Chlorellaceae</taxon>
        <taxon>Chlorella clade</taxon>
        <taxon>Micractinium</taxon>
    </lineage>
</organism>
<name>A0A2P6VB49_9CHLO</name>
<dbReference type="PANTHER" id="PTHR24253:SF153">
    <property type="entry name" value="SERINE PROTEASE HEPSIN"/>
    <property type="match status" value="1"/>
</dbReference>
<dbReference type="EMBL" id="LHPF02000015">
    <property type="protein sequence ID" value="PSC71320.1"/>
    <property type="molecule type" value="Genomic_DNA"/>
</dbReference>
<dbReference type="InterPro" id="IPR033116">
    <property type="entry name" value="TRYPSIN_SER"/>
</dbReference>
<dbReference type="STRING" id="554055.A0A2P6VB49"/>
<dbReference type="GO" id="GO:0004252">
    <property type="term" value="F:serine-type endopeptidase activity"/>
    <property type="evidence" value="ECO:0007669"/>
    <property type="project" value="InterPro"/>
</dbReference>
<protein>
    <submittedName>
        <fullName evidence="4">Atrial natriuretic peptide-converting enzyme-like</fullName>
    </submittedName>
</protein>
<dbReference type="PRINTS" id="PR00722">
    <property type="entry name" value="CHYMOTRYPSIN"/>
</dbReference>
<evidence type="ECO:0000313" key="5">
    <source>
        <dbReference type="Proteomes" id="UP000239649"/>
    </source>
</evidence>
<sequence length="345" mass="35518">MYFFVVACRPHAAYPGDRNSDIALLLLDRPSSKPVALLPAYMAKPAMPAPVNSVVHVLGWGGTGAAMGSAVLQEGKLVLQPPAVCAKYWNDAVYGSWRSNPLICAGKYAGYEEDACAGDSGGPLFLKRGAAAASRDVVMGVVNEGRECYSVWSGDVAGKPGIYTDVAHLIPWIQDSIKVLTGGAGSARVDAQARVHGFDGSSSLLRGARGQAVLLLTAPKYELSGVLVKPGSARAALGALAFHGGDSININAAVGRLSVRLNGQRVPAGSKLKIKGGVLEVKAHTVAITQPGLVIRARQPCQKRTASSAGCAGLLEASAKLTAPPTSPRGGLLGRTFKASGLSNG</sequence>
<accession>A0A2P6VB49</accession>
<comment type="caution">
    <text evidence="4">The sequence shown here is derived from an EMBL/GenBank/DDBJ whole genome shotgun (WGS) entry which is preliminary data.</text>
</comment>
<feature type="region of interest" description="Disordered" evidence="2">
    <location>
        <begin position="322"/>
        <end position="345"/>
    </location>
</feature>
<dbReference type="PANTHER" id="PTHR24253">
    <property type="entry name" value="TRANSMEMBRANE PROTEASE SERINE"/>
    <property type="match status" value="1"/>
</dbReference>
<dbReference type="InterPro" id="IPR001254">
    <property type="entry name" value="Trypsin_dom"/>
</dbReference>
<dbReference type="InterPro" id="IPR043504">
    <property type="entry name" value="Peptidase_S1_PA_chymotrypsin"/>
</dbReference>
<dbReference type="SMART" id="SM00020">
    <property type="entry name" value="Tryp_SPc"/>
    <property type="match status" value="1"/>
</dbReference>
<evidence type="ECO:0000313" key="4">
    <source>
        <dbReference type="EMBL" id="PSC71320.1"/>
    </source>
</evidence>
<dbReference type="PROSITE" id="PS50240">
    <property type="entry name" value="TRYPSIN_DOM"/>
    <property type="match status" value="1"/>
</dbReference>
<dbReference type="InterPro" id="IPR009003">
    <property type="entry name" value="Peptidase_S1_PA"/>
</dbReference>
<evidence type="ECO:0000256" key="1">
    <source>
        <dbReference type="ARBA" id="ARBA00023157"/>
    </source>
</evidence>
<evidence type="ECO:0000256" key="2">
    <source>
        <dbReference type="SAM" id="MobiDB-lite"/>
    </source>
</evidence>
<dbReference type="GO" id="GO:0006508">
    <property type="term" value="P:proteolysis"/>
    <property type="evidence" value="ECO:0007669"/>
    <property type="project" value="InterPro"/>
</dbReference>
<reference evidence="4 5" key="1">
    <citation type="journal article" date="2018" name="Plant J.">
        <title>Genome sequences of Chlorella sorokiniana UTEX 1602 and Micractinium conductrix SAG 241.80: implications to maltose excretion by a green alga.</title>
        <authorList>
            <person name="Arriola M.B."/>
            <person name="Velmurugan N."/>
            <person name="Zhang Y."/>
            <person name="Plunkett M.H."/>
            <person name="Hondzo H."/>
            <person name="Barney B.M."/>
        </authorList>
    </citation>
    <scope>NUCLEOTIDE SEQUENCE [LARGE SCALE GENOMIC DNA]</scope>
    <source>
        <strain evidence="4 5">SAG 241.80</strain>
    </source>
</reference>
<dbReference type="Proteomes" id="UP000239649">
    <property type="component" value="Unassembled WGS sequence"/>
</dbReference>
<feature type="domain" description="Peptidase S1" evidence="3">
    <location>
        <begin position="11"/>
        <end position="178"/>
    </location>
</feature>
<dbReference type="AlphaFoldDB" id="A0A2P6VB49"/>